<dbReference type="InterPro" id="IPR035892">
    <property type="entry name" value="C2_domain_sf"/>
</dbReference>
<name>A0A087TU43_STEMI</name>
<gene>
    <name evidence="2" type="ORF">X975_08712</name>
</gene>
<dbReference type="OrthoDB" id="6434053at2759"/>
<proteinExistence type="predicted"/>
<organism evidence="2 3">
    <name type="scientific">Stegodyphus mimosarum</name>
    <name type="common">African social velvet spider</name>
    <dbReference type="NCBI Taxonomy" id="407821"/>
    <lineage>
        <taxon>Eukaryota</taxon>
        <taxon>Metazoa</taxon>
        <taxon>Ecdysozoa</taxon>
        <taxon>Arthropoda</taxon>
        <taxon>Chelicerata</taxon>
        <taxon>Arachnida</taxon>
        <taxon>Araneae</taxon>
        <taxon>Araneomorphae</taxon>
        <taxon>Entelegynae</taxon>
        <taxon>Eresoidea</taxon>
        <taxon>Eresidae</taxon>
        <taxon>Stegodyphus</taxon>
    </lineage>
</organism>
<dbReference type="AlphaFoldDB" id="A0A087TU43"/>
<dbReference type="EMBL" id="KK116737">
    <property type="protein sequence ID" value="KFM68632.1"/>
    <property type="molecule type" value="Genomic_DNA"/>
</dbReference>
<dbReference type="Pfam" id="PF18111">
    <property type="entry name" value="RPGR1_C"/>
    <property type="match status" value="1"/>
</dbReference>
<reference evidence="2 3" key="1">
    <citation type="submission" date="2013-11" db="EMBL/GenBank/DDBJ databases">
        <title>Genome sequencing of Stegodyphus mimosarum.</title>
        <authorList>
            <person name="Bechsgaard J."/>
        </authorList>
    </citation>
    <scope>NUCLEOTIDE SEQUENCE [LARGE SCALE GENOMIC DNA]</scope>
</reference>
<evidence type="ECO:0000313" key="2">
    <source>
        <dbReference type="EMBL" id="KFM68632.1"/>
    </source>
</evidence>
<evidence type="ECO:0000259" key="1">
    <source>
        <dbReference type="Pfam" id="PF18111"/>
    </source>
</evidence>
<accession>A0A087TU43</accession>
<sequence>MKIVISYLVLNPGTAIIQNASIKMLYVEYRFLDYPLEELETP</sequence>
<feature type="non-terminal residue" evidence="2">
    <location>
        <position position="42"/>
    </location>
</feature>
<protein>
    <recommendedName>
        <fullName evidence="1">RPGRIP1 C-terminal domain-containing protein</fullName>
    </recommendedName>
</protein>
<dbReference type="Proteomes" id="UP000054359">
    <property type="component" value="Unassembled WGS sequence"/>
</dbReference>
<evidence type="ECO:0000313" key="3">
    <source>
        <dbReference type="Proteomes" id="UP000054359"/>
    </source>
</evidence>
<feature type="domain" description="RPGRIP1 C-terminal" evidence="1">
    <location>
        <begin position="1"/>
        <end position="42"/>
    </location>
</feature>
<dbReference type="Gene3D" id="2.60.40.150">
    <property type="entry name" value="C2 domain"/>
    <property type="match status" value="1"/>
</dbReference>
<keyword evidence="3" id="KW-1185">Reference proteome</keyword>
<dbReference type="InterPro" id="IPR041091">
    <property type="entry name" value="RPGRIP1_C"/>
</dbReference>